<dbReference type="EMBL" id="CP014332">
    <property type="protein sequence ID" value="APS41522.1"/>
    <property type="molecule type" value="Genomic_DNA"/>
</dbReference>
<dbReference type="NCBIfam" id="TIGR01484">
    <property type="entry name" value="HAD-SF-IIB"/>
    <property type="match status" value="1"/>
</dbReference>
<proteinExistence type="predicted"/>
<dbReference type="GO" id="GO:0000287">
    <property type="term" value="F:magnesium ion binding"/>
    <property type="evidence" value="ECO:0007669"/>
    <property type="project" value="TreeGrafter"/>
</dbReference>
<dbReference type="NCBIfam" id="TIGR00099">
    <property type="entry name" value="Cof-subfamily"/>
    <property type="match status" value="1"/>
</dbReference>
<dbReference type="KEGG" id="wjo:FOL01_0663"/>
<dbReference type="InterPro" id="IPR006379">
    <property type="entry name" value="HAD-SF_hydro_IIB"/>
</dbReference>
<dbReference type="GO" id="GO:0016791">
    <property type="term" value="F:phosphatase activity"/>
    <property type="evidence" value="ECO:0007669"/>
    <property type="project" value="TreeGrafter"/>
</dbReference>
<dbReference type="Pfam" id="PF08282">
    <property type="entry name" value="Hydrolase_3"/>
    <property type="match status" value="1"/>
</dbReference>
<evidence type="ECO:0000313" key="1">
    <source>
        <dbReference type="EMBL" id="APS41522.1"/>
    </source>
</evidence>
<keyword evidence="1" id="KW-0378">Hydrolase</keyword>
<keyword evidence="2" id="KW-1185">Reference proteome</keyword>
<dbReference type="Proteomes" id="UP000185473">
    <property type="component" value="Chromosome"/>
</dbReference>
<dbReference type="Gene3D" id="3.40.50.1000">
    <property type="entry name" value="HAD superfamily/HAD-like"/>
    <property type="match status" value="1"/>
</dbReference>
<dbReference type="RefSeq" id="WP_075269369.1">
    <property type="nucleotide sequence ID" value="NZ_CP014332.1"/>
</dbReference>
<dbReference type="PANTHER" id="PTHR10000:SF23">
    <property type="entry name" value="5-AMINO-6-(5-PHOSPHO-D-RIBITYLAMINO)URACIL PHOSPHATASE YITU"/>
    <property type="match status" value="1"/>
</dbReference>
<dbReference type="SUPFAM" id="SSF56784">
    <property type="entry name" value="HAD-like"/>
    <property type="match status" value="1"/>
</dbReference>
<accession>A0A1L6RAL0</accession>
<dbReference type="OrthoDB" id="9781413at2"/>
<dbReference type="InterPro" id="IPR000150">
    <property type="entry name" value="Cof"/>
</dbReference>
<dbReference type="STRING" id="1631871.FOL01_0663"/>
<dbReference type="InterPro" id="IPR023214">
    <property type="entry name" value="HAD_sf"/>
</dbReference>
<gene>
    <name evidence="1" type="ORF">FOL01_0663</name>
</gene>
<reference evidence="1 2" key="1">
    <citation type="submission" date="2016-02" db="EMBL/GenBank/DDBJ databases">
        <title>Complete Genome Sequence of Weissella jogaejeotgali FOL01.</title>
        <authorList>
            <person name="Lee J.-H."/>
            <person name="Ku H.-J."/>
        </authorList>
    </citation>
    <scope>NUCLEOTIDE SEQUENCE [LARGE SCALE GENOMIC DNA]</scope>
    <source>
        <strain evidence="1 2">FOL01</strain>
    </source>
</reference>
<dbReference type="PANTHER" id="PTHR10000">
    <property type="entry name" value="PHOSPHOSERINE PHOSPHATASE"/>
    <property type="match status" value="1"/>
</dbReference>
<dbReference type="GO" id="GO:0005829">
    <property type="term" value="C:cytosol"/>
    <property type="evidence" value="ECO:0007669"/>
    <property type="project" value="TreeGrafter"/>
</dbReference>
<dbReference type="Gene3D" id="3.30.1240.10">
    <property type="match status" value="1"/>
</dbReference>
<dbReference type="InterPro" id="IPR036412">
    <property type="entry name" value="HAD-like_sf"/>
</dbReference>
<dbReference type="CDD" id="cd07516">
    <property type="entry name" value="HAD_Pase"/>
    <property type="match status" value="1"/>
</dbReference>
<protein>
    <submittedName>
        <fullName evidence="1">Hydrolase (HAD superfamily)</fullName>
    </submittedName>
</protein>
<evidence type="ECO:0000313" key="2">
    <source>
        <dbReference type="Proteomes" id="UP000185473"/>
    </source>
</evidence>
<name>A0A1L6RAL0_9LACO</name>
<dbReference type="PROSITE" id="PS01229">
    <property type="entry name" value="COF_2"/>
    <property type="match status" value="1"/>
</dbReference>
<organism evidence="1 2">
    <name type="scientific">Weissella jogaejeotgali</name>
    <dbReference type="NCBI Taxonomy" id="1631871"/>
    <lineage>
        <taxon>Bacteria</taxon>
        <taxon>Bacillati</taxon>
        <taxon>Bacillota</taxon>
        <taxon>Bacilli</taxon>
        <taxon>Lactobacillales</taxon>
        <taxon>Lactobacillaceae</taxon>
        <taxon>Weissella</taxon>
    </lineage>
</organism>
<sequence>MGRKLVGIDLDRTTLNDAGNISIKTRQTIQKMQQAGHVVAIITGRPVRLSMDIYQQLGLKSPMINFNGSLGEIPNQMWEHAYSYQVDREIAFDLIENAADMAIKSVVAESRADVWTNSRIAPENPNEAFFFPQTTDTYHMLDRLSLTTNINSILIEAQNSDHQALIQEYVTNRYGADRVTVNTWGADSPVLEVVPAGVAKDTGLQIMQRAFDIDKDDVYAFGDGMNDYEMIDYATHGIVMKNGNPALKAIANDITSYTNEQDGLAKYLEQII</sequence>
<dbReference type="AlphaFoldDB" id="A0A1L6RAL0"/>